<dbReference type="Pfam" id="PF24573">
    <property type="entry name" value="HEAT_DAAF5"/>
    <property type="match status" value="1"/>
</dbReference>
<feature type="non-terminal residue" evidence="3">
    <location>
        <position position="1"/>
    </location>
</feature>
<comment type="caution">
    <text evidence="3">The sequence shown here is derived from an EMBL/GenBank/DDBJ whole genome shotgun (WGS) entry which is preliminary data.</text>
</comment>
<dbReference type="GO" id="GO:0036158">
    <property type="term" value="P:outer dynein arm assembly"/>
    <property type="evidence" value="ECO:0007669"/>
    <property type="project" value="TreeGrafter"/>
</dbReference>
<sequence>KIIRYGNNKSLETVIIPLAERLFDQTQMVRLAIVSVVGMWLMELPDRYSYFHKLLPLMLTGLNDESPDVQKAAEKWDAAGKLYMEENEQDLKDEMDFLTIAPEHYPILETRPNLGCRTLVKRNLGKIVPAVINELSDWLPDVRTKASQLLYSLILNAENQITHHLEKIIVALYQSSKDEDIRVTYNTERAAELIGYFVPPETYCKLILPTMDESAHVGQMRVFAAVLKGSDKTLLKDKLIEIGDFLRRPDICHSKEKYYQHQLLNCCNALMSVCEEDSKVISFQLFTVMISVLGLAADDSVKKSALDLLRELQLMERCCSVHDLFKRHVQPILEQYKASSDSWAIFSAERFIFEAILTYSGPTIGLHLATITPILMQCLKPDKDPEVKLKMFTILSTFVLGKQHVLTNAPDLGPFLVTLVTDIIIPNLVWQAGRTAEAIRTAGIACVSMAFIQNSSFFNSPFIDAAVLKSVLGPLMPLLLTLIEDSSKKTRLITCQTIVRVIALVRVAGLYSSDVVHQVYPVVLKRLDDVDEGVRIEAIKVIGDIQQASR</sequence>
<proteinExistence type="predicted"/>
<dbReference type="InterPro" id="IPR052623">
    <property type="entry name" value="DAAF5"/>
</dbReference>
<reference evidence="3" key="1">
    <citation type="journal article" date="2023" name="IScience">
        <title>Live-bearing cockroach genome reveals convergent evolutionary mechanisms linked to viviparity in insects and beyond.</title>
        <authorList>
            <person name="Fouks B."/>
            <person name="Harrison M.C."/>
            <person name="Mikhailova A.A."/>
            <person name="Marchal E."/>
            <person name="English S."/>
            <person name="Carruthers M."/>
            <person name="Jennings E.C."/>
            <person name="Chiamaka E.L."/>
            <person name="Frigard R.A."/>
            <person name="Pippel M."/>
            <person name="Attardo G.M."/>
            <person name="Benoit J.B."/>
            <person name="Bornberg-Bauer E."/>
            <person name="Tobe S.S."/>
        </authorList>
    </citation>
    <scope>NUCLEOTIDE SEQUENCE</scope>
    <source>
        <strain evidence="3">Stay&amp;Tobe</strain>
    </source>
</reference>
<feature type="domain" description="Dynein axonemal assembly factor 5 TPR repeats" evidence="2">
    <location>
        <begin position="1"/>
        <end position="93"/>
    </location>
</feature>
<gene>
    <name evidence="3" type="ORF">L9F63_008756</name>
</gene>
<dbReference type="InterPro" id="IPR057978">
    <property type="entry name" value="TPR_DAAF5"/>
</dbReference>
<dbReference type="Proteomes" id="UP001233999">
    <property type="component" value="Unassembled WGS sequence"/>
</dbReference>
<dbReference type="AlphaFoldDB" id="A0AAD8E1W0"/>
<dbReference type="InterPro" id="IPR056497">
    <property type="entry name" value="HEAT_DAAF5"/>
</dbReference>
<reference evidence="3" key="2">
    <citation type="submission" date="2023-05" db="EMBL/GenBank/DDBJ databases">
        <authorList>
            <person name="Fouks B."/>
        </authorList>
    </citation>
    <scope>NUCLEOTIDE SEQUENCE</scope>
    <source>
        <strain evidence="3">Stay&amp;Tobe</strain>
        <tissue evidence="3">Testes</tissue>
    </source>
</reference>
<dbReference type="InterPro" id="IPR011989">
    <property type="entry name" value="ARM-like"/>
</dbReference>
<accession>A0AAD8E1W0</accession>
<dbReference type="GO" id="GO:0036159">
    <property type="term" value="P:inner dynein arm assembly"/>
    <property type="evidence" value="ECO:0007669"/>
    <property type="project" value="TreeGrafter"/>
</dbReference>
<dbReference type="Pfam" id="PF25757">
    <property type="entry name" value="TPR_DNAAF5"/>
    <property type="match status" value="1"/>
</dbReference>
<protein>
    <submittedName>
        <fullName evidence="3">Uncharacterized protein</fullName>
    </submittedName>
</protein>
<dbReference type="Gene3D" id="1.25.10.10">
    <property type="entry name" value="Leucine-rich Repeat Variant"/>
    <property type="match status" value="3"/>
</dbReference>
<dbReference type="InterPro" id="IPR016024">
    <property type="entry name" value="ARM-type_fold"/>
</dbReference>
<organism evidence="3 4">
    <name type="scientific">Diploptera punctata</name>
    <name type="common">Pacific beetle cockroach</name>
    <dbReference type="NCBI Taxonomy" id="6984"/>
    <lineage>
        <taxon>Eukaryota</taxon>
        <taxon>Metazoa</taxon>
        <taxon>Ecdysozoa</taxon>
        <taxon>Arthropoda</taxon>
        <taxon>Hexapoda</taxon>
        <taxon>Insecta</taxon>
        <taxon>Pterygota</taxon>
        <taxon>Neoptera</taxon>
        <taxon>Polyneoptera</taxon>
        <taxon>Dictyoptera</taxon>
        <taxon>Blattodea</taxon>
        <taxon>Blaberoidea</taxon>
        <taxon>Blaberidae</taxon>
        <taxon>Diplopterinae</taxon>
        <taxon>Diploptera</taxon>
    </lineage>
</organism>
<dbReference type="PANTHER" id="PTHR16216">
    <property type="entry name" value="DYNEIN ASSEMBLY FACTOR 5, AXONEMAL"/>
    <property type="match status" value="1"/>
</dbReference>
<dbReference type="GO" id="GO:0003341">
    <property type="term" value="P:cilium movement"/>
    <property type="evidence" value="ECO:0007669"/>
    <property type="project" value="TreeGrafter"/>
</dbReference>
<name>A0AAD8E1W0_DIPPU</name>
<dbReference type="EMBL" id="JASPKZ010010673">
    <property type="protein sequence ID" value="KAJ9573896.1"/>
    <property type="molecule type" value="Genomic_DNA"/>
</dbReference>
<keyword evidence="4" id="KW-1185">Reference proteome</keyword>
<evidence type="ECO:0000259" key="1">
    <source>
        <dbReference type="Pfam" id="PF24573"/>
    </source>
</evidence>
<dbReference type="GO" id="GO:0045505">
    <property type="term" value="F:dynein intermediate chain binding"/>
    <property type="evidence" value="ECO:0007669"/>
    <property type="project" value="TreeGrafter"/>
</dbReference>
<feature type="domain" description="Dynein axonemal assembly factor 5 HEAT-repeat" evidence="1">
    <location>
        <begin position="103"/>
        <end position="295"/>
    </location>
</feature>
<dbReference type="PANTHER" id="PTHR16216:SF2">
    <property type="entry name" value="DYNEIN AXONEMAL ASSEMBLY FACTOR 5"/>
    <property type="match status" value="1"/>
</dbReference>
<evidence type="ECO:0000313" key="4">
    <source>
        <dbReference type="Proteomes" id="UP001233999"/>
    </source>
</evidence>
<dbReference type="GO" id="GO:0005737">
    <property type="term" value="C:cytoplasm"/>
    <property type="evidence" value="ECO:0007669"/>
    <property type="project" value="TreeGrafter"/>
</dbReference>
<dbReference type="SUPFAM" id="SSF48371">
    <property type="entry name" value="ARM repeat"/>
    <property type="match status" value="1"/>
</dbReference>
<evidence type="ECO:0000313" key="3">
    <source>
        <dbReference type="EMBL" id="KAJ9573896.1"/>
    </source>
</evidence>
<evidence type="ECO:0000259" key="2">
    <source>
        <dbReference type="Pfam" id="PF25757"/>
    </source>
</evidence>